<evidence type="ECO:0000256" key="1">
    <source>
        <dbReference type="ARBA" id="ARBA00004323"/>
    </source>
</evidence>
<organism evidence="9 10">
    <name type="scientific">Brachionus plicatilis</name>
    <name type="common">Marine rotifer</name>
    <name type="synonym">Brachionus muelleri</name>
    <dbReference type="NCBI Taxonomy" id="10195"/>
    <lineage>
        <taxon>Eukaryota</taxon>
        <taxon>Metazoa</taxon>
        <taxon>Spiralia</taxon>
        <taxon>Gnathifera</taxon>
        <taxon>Rotifera</taxon>
        <taxon>Eurotatoria</taxon>
        <taxon>Monogononta</taxon>
        <taxon>Pseudotrocha</taxon>
        <taxon>Ploima</taxon>
        <taxon>Brachionidae</taxon>
        <taxon>Brachionus</taxon>
    </lineage>
</organism>
<dbReference type="GO" id="GO:0000139">
    <property type="term" value="C:Golgi membrane"/>
    <property type="evidence" value="ECO:0007669"/>
    <property type="project" value="UniProtKB-SubCell"/>
</dbReference>
<evidence type="ECO:0000256" key="4">
    <source>
        <dbReference type="ARBA" id="ARBA00022676"/>
    </source>
</evidence>
<dbReference type="Gene3D" id="3.40.50.11660">
    <property type="entry name" value="Glycosyl transferase family 10, C-terminal domain"/>
    <property type="match status" value="1"/>
</dbReference>
<comment type="subcellular location">
    <subcellularLocation>
        <location evidence="1">Golgi apparatus membrane</location>
        <topology evidence="1">Single-pass type II membrane protein</topology>
    </subcellularLocation>
    <subcellularLocation>
        <location evidence="7">Golgi apparatus</location>
        <location evidence="7">Golgi stack membrane</location>
        <topology evidence="7">Single-pass type II membrane protein</topology>
    </subcellularLocation>
</comment>
<gene>
    <name evidence="9" type="ORF">BpHYR1_010853</name>
</gene>
<dbReference type="InterPro" id="IPR038577">
    <property type="entry name" value="GT10-like_C_sf"/>
</dbReference>
<accession>A0A3M7R4V1</accession>
<dbReference type="GO" id="GO:0032580">
    <property type="term" value="C:Golgi cisterna membrane"/>
    <property type="evidence" value="ECO:0007669"/>
    <property type="project" value="UniProtKB-SubCell"/>
</dbReference>
<evidence type="ECO:0000313" key="10">
    <source>
        <dbReference type="Proteomes" id="UP000276133"/>
    </source>
</evidence>
<dbReference type="InterPro" id="IPR001503">
    <property type="entry name" value="Glyco_trans_10"/>
</dbReference>
<comment type="pathway">
    <text evidence="2">Protein modification; protein glycosylation.</text>
</comment>
<dbReference type="STRING" id="10195.A0A3M7R4V1"/>
<keyword evidence="4 7" id="KW-0328">Glycosyltransferase</keyword>
<evidence type="ECO:0000256" key="7">
    <source>
        <dbReference type="RuleBase" id="RU003832"/>
    </source>
</evidence>
<keyword evidence="10" id="KW-1185">Reference proteome</keyword>
<dbReference type="SUPFAM" id="SSF53756">
    <property type="entry name" value="UDP-Glycosyltransferase/glycogen phosphorylase"/>
    <property type="match status" value="1"/>
</dbReference>
<evidence type="ECO:0000256" key="6">
    <source>
        <dbReference type="ARBA" id="ARBA00023034"/>
    </source>
</evidence>
<evidence type="ECO:0000256" key="3">
    <source>
        <dbReference type="ARBA" id="ARBA00008919"/>
    </source>
</evidence>
<comment type="similarity">
    <text evidence="3 7">Belongs to the glycosyltransferase 10 family.</text>
</comment>
<dbReference type="InterPro" id="IPR055270">
    <property type="entry name" value="Glyco_tran_10_C"/>
</dbReference>
<keyword evidence="7" id="KW-0472">Membrane</keyword>
<dbReference type="UniPathway" id="UPA00378"/>
<dbReference type="PANTHER" id="PTHR48438:SF1">
    <property type="entry name" value="ALPHA-(1,3)-FUCOSYLTRANSFERASE C-RELATED"/>
    <property type="match status" value="1"/>
</dbReference>
<proteinExistence type="inferred from homology"/>
<evidence type="ECO:0000256" key="5">
    <source>
        <dbReference type="ARBA" id="ARBA00022679"/>
    </source>
</evidence>
<keyword evidence="6 7" id="KW-0333">Golgi apparatus</keyword>
<dbReference type="EC" id="2.4.1.-" evidence="7"/>
<feature type="domain" description="Fucosyltransferase C-terminal" evidence="8">
    <location>
        <begin position="17"/>
        <end position="83"/>
    </location>
</feature>
<keyword evidence="5 7" id="KW-0808">Transferase</keyword>
<sequence length="125" mass="14815">MQQINSSNRKSQSNNLNVPKSGFINVLDYKNTEELSQYLKYLDQNKTAYNSYFKWKKYVLFKDRLVHNNFCDMCLMLNLENEMPIHLKQILFNSFFCKSEIILNLILNLTLALLIFEGQDFISTI</sequence>
<dbReference type="OrthoDB" id="427096at2759"/>
<reference evidence="9 10" key="1">
    <citation type="journal article" date="2018" name="Sci. Rep.">
        <title>Genomic signatures of local adaptation to the degree of environmental predictability in rotifers.</title>
        <authorList>
            <person name="Franch-Gras L."/>
            <person name="Hahn C."/>
            <person name="Garcia-Roger E.M."/>
            <person name="Carmona M.J."/>
            <person name="Serra M."/>
            <person name="Gomez A."/>
        </authorList>
    </citation>
    <scope>NUCLEOTIDE SEQUENCE [LARGE SCALE GENOMIC DNA]</scope>
    <source>
        <strain evidence="9">HYR1</strain>
    </source>
</reference>
<protein>
    <recommendedName>
        <fullName evidence="7">Fucosyltransferase</fullName>
        <ecNumber evidence="7">2.4.1.-</ecNumber>
    </recommendedName>
</protein>
<dbReference type="Proteomes" id="UP000276133">
    <property type="component" value="Unassembled WGS sequence"/>
</dbReference>
<dbReference type="GO" id="GO:0008417">
    <property type="term" value="F:fucosyltransferase activity"/>
    <property type="evidence" value="ECO:0007669"/>
    <property type="project" value="InterPro"/>
</dbReference>
<evidence type="ECO:0000256" key="2">
    <source>
        <dbReference type="ARBA" id="ARBA00004922"/>
    </source>
</evidence>
<name>A0A3M7R4V1_BRAPC</name>
<keyword evidence="7" id="KW-0812">Transmembrane</keyword>
<dbReference type="PANTHER" id="PTHR48438">
    <property type="entry name" value="ALPHA-(1,3)-FUCOSYLTRANSFERASE C-RELATED"/>
    <property type="match status" value="1"/>
</dbReference>
<evidence type="ECO:0000313" key="9">
    <source>
        <dbReference type="EMBL" id="RNA18622.1"/>
    </source>
</evidence>
<dbReference type="Pfam" id="PF00852">
    <property type="entry name" value="Glyco_transf_10"/>
    <property type="match status" value="1"/>
</dbReference>
<comment type="caution">
    <text evidence="9">The sequence shown here is derived from an EMBL/GenBank/DDBJ whole genome shotgun (WGS) entry which is preliminary data.</text>
</comment>
<evidence type="ECO:0000259" key="8">
    <source>
        <dbReference type="Pfam" id="PF00852"/>
    </source>
</evidence>
<dbReference type="AlphaFoldDB" id="A0A3M7R4V1"/>
<dbReference type="EMBL" id="REGN01004201">
    <property type="protein sequence ID" value="RNA18622.1"/>
    <property type="molecule type" value="Genomic_DNA"/>
</dbReference>